<feature type="domain" description="Bacterial sugar transferase" evidence="10">
    <location>
        <begin position="49"/>
        <end position="238"/>
    </location>
</feature>
<evidence type="ECO:0000259" key="10">
    <source>
        <dbReference type="Pfam" id="PF02397"/>
    </source>
</evidence>
<organism evidence="11 12">
    <name type="scientific">Sulfitobacter sabulilitoris</name>
    <dbReference type="NCBI Taxonomy" id="2562655"/>
    <lineage>
        <taxon>Bacteria</taxon>
        <taxon>Pseudomonadati</taxon>
        <taxon>Pseudomonadota</taxon>
        <taxon>Alphaproteobacteria</taxon>
        <taxon>Rhodobacterales</taxon>
        <taxon>Roseobacteraceae</taxon>
        <taxon>Sulfitobacter</taxon>
    </lineage>
</organism>
<evidence type="ECO:0000256" key="4">
    <source>
        <dbReference type="ARBA" id="ARBA00022679"/>
    </source>
</evidence>
<evidence type="ECO:0000256" key="7">
    <source>
        <dbReference type="ARBA" id="ARBA00023136"/>
    </source>
</evidence>
<keyword evidence="4 11" id="KW-0808">Transferase</keyword>
<gene>
    <name evidence="11" type="ORF">FDT80_18315</name>
</gene>
<evidence type="ECO:0000256" key="5">
    <source>
        <dbReference type="ARBA" id="ARBA00022692"/>
    </source>
</evidence>
<dbReference type="PANTHER" id="PTHR30576">
    <property type="entry name" value="COLANIC BIOSYNTHESIS UDP-GLUCOSE LIPID CARRIER TRANSFERASE"/>
    <property type="match status" value="1"/>
</dbReference>
<dbReference type="GO" id="GO:0016780">
    <property type="term" value="F:phosphotransferase activity, for other substituted phosphate groups"/>
    <property type="evidence" value="ECO:0007669"/>
    <property type="project" value="TreeGrafter"/>
</dbReference>
<dbReference type="InterPro" id="IPR003362">
    <property type="entry name" value="Bact_transf"/>
</dbReference>
<evidence type="ECO:0000256" key="9">
    <source>
        <dbReference type="SAM" id="Phobius"/>
    </source>
</evidence>
<keyword evidence="5 9" id="KW-0812">Transmembrane</keyword>
<evidence type="ECO:0000313" key="12">
    <source>
        <dbReference type="Proteomes" id="UP000309550"/>
    </source>
</evidence>
<name>A0A5S3PD43_9RHOB</name>
<accession>A0A5S3PD43</accession>
<reference evidence="11 12" key="1">
    <citation type="submission" date="2019-05" db="EMBL/GenBank/DDBJ databases">
        <title>Sulfitobacter sabulilitoris sp. nov., isolated from a marine sand.</title>
        <authorList>
            <person name="Yoon J.-H."/>
        </authorList>
    </citation>
    <scope>NUCLEOTIDE SEQUENCE [LARGE SCALE GENOMIC DNA]</scope>
    <source>
        <strain evidence="11 12">HSMS-29</strain>
    </source>
</reference>
<dbReference type="EMBL" id="VANS01000010">
    <property type="protein sequence ID" value="TMM49299.1"/>
    <property type="molecule type" value="Genomic_DNA"/>
</dbReference>
<dbReference type="GO" id="GO:0000271">
    <property type="term" value="P:polysaccharide biosynthetic process"/>
    <property type="evidence" value="ECO:0007669"/>
    <property type="project" value="UniProtKB-KW"/>
</dbReference>
<dbReference type="OrthoDB" id="9808602at2"/>
<proteinExistence type="inferred from homology"/>
<evidence type="ECO:0000313" key="11">
    <source>
        <dbReference type="EMBL" id="TMM49299.1"/>
    </source>
</evidence>
<evidence type="ECO:0000256" key="2">
    <source>
        <dbReference type="ARBA" id="ARBA00006464"/>
    </source>
</evidence>
<comment type="caution">
    <text evidence="11">The sequence shown here is derived from an EMBL/GenBank/DDBJ whole genome shotgun (WGS) entry which is preliminary data.</text>
</comment>
<dbReference type="AlphaFoldDB" id="A0A5S3PD43"/>
<keyword evidence="3" id="KW-1003">Cell membrane</keyword>
<keyword evidence="7 9" id="KW-0472">Membrane</keyword>
<dbReference type="Proteomes" id="UP000309550">
    <property type="component" value="Unassembled WGS sequence"/>
</dbReference>
<keyword evidence="6 9" id="KW-1133">Transmembrane helix</keyword>
<sequence length="243" mass="27253">MTKHAFDGFGPSGKSIVPIQAVSALSAPAEIIRHAGTRHRKGWYRFTGKQALDVMLVILSLPVSLPLIALCAVALWIEGGNPFYVQNRLGQSGRVFSILKLRTMTRDADAVLAEYLANDPELQREWAQTQKLKNDPRITPVGRLLRSTSIDELPQLFNVLKGDMSLVGPRPMMPDQLSIYGDPRAYFALKPGLTGIWQVSARNEQHFSYRREADAVYHQTVSFFRDLVILFKTVGVVLRRTGY</sequence>
<evidence type="ECO:0000256" key="1">
    <source>
        <dbReference type="ARBA" id="ARBA00004236"/>
    </source>
</evidence>
<evidence type="ECO:0000256" key="6">
    <source>
        <dbReference type="ARBA" id="ARBA00022989"/>
    </source>
</evidence>
<comment type="subcellular location">
    <subcellularLocation>
        <location evidence="1">Cell membrane</location>
    </subcellularLocation>
</comment>
<feature type="transmembrane region" description="Helical" evidence="9">
    <location>
        <begin position="54"/>
        <end position="77"/>
    </location>
</feature>
<evidence type="ECO:0000256" key="8">
    <source>
        <dbReference type="ARBA" id="ARBA00023169"/>
    </source>
</evidence>
<evidence type="ECO:0000256" key="3">
    <source>
        <dbReference type="ARBA" id="ARBA00022475"/>
    </source>
</evidence>
<dbReference type="GO" id="GO:0005886">
    <property type="term" value="C:plasma membrane"/>
    <property type="evidence" value="ECO:0007669"/>
    <property type="project" value="UniProtKB-SubCell"/>
</dbReference>
<dbReference type="PANTHER" id="PTHR30576:SF4">
    <property type="entry name" value="UNDECAPRENYL-PHOSPHATE GALACTOSE PHOSPHOTRANSFERASE"/>
    <property type="match status" value="1"/>
</dbReference>
<dbReference type="Pfam" id="PF02397">
    <property type="entry name" value="Bac_transf"/>
    <property type="match status" value="1"/>
</dbReference>
<comment type="similarity">
    <text evidence="2">Belongs to the bacterial sugar transferase family.</text>
</comment>
<protein>
    <submittedName>
        <fullName evidence="11">Sugar transferase</fullName>
    </submittedName>
</protein>
<keyword evidence="8" id="KW-0270">Exopolysaccharide synthesis</keyword>
<dbReference type="RefSeq" id="WP_138663784.1">
    <property type="nucleotide sequence ID" value="NZ_VANS01000010.1"/>
</dbReference>
<keyword evidence="12" id="KW-1185">Reference proteome</keyword>